<dbReference type="Pfam" id="PF00119">
    <property type="entry name" value="ATP-synt_A"/>
    <property type="match status" value="1"/>
</dbReference>
<keyword evidence="8 11" id="KW-0406">Ion transport</keyword>
<evidence type="ECO:0000256" key="3">
    <source>
        <dbReference type="ARBA" id="ARBA00022448"/>
    </source>
</evidence>
<dbReference type="NCBIfam" id="NF004477">
    <property type="entry name" value="PRK05815.1-1"/>
    <property type="match status" value="1"/>
</dbReference>
<evidence type="ECO:0000256" key="11">
    <source>
        <dbReference type="HAMAP-Rule" id="MF_01393"/>
    </source>
</evidence>
<keyword evidence="7 11" id="KW-1133">Transmembrane helix</keyword>
<dbReference type="SUPFAM" id="SSF81336">
    <property type="entry name" value="F1F0 ATP synthase subunit A"/>
    <property type="match status" value="1"/>
</dbReference>
<evidence type="ECO:0000256" key="5">
    <source>
        <dbReference type="ARBA" id="ARBA00022692"/>
    </source>
</evidence>
<evidence type="ECO:0000256" key="7">
    <source>
        <dbReference type="ARBA" id="ARBA00022989"/>
    </source>
</evidence>
<proteinExistence type="inferred from homology"/>
<comment type="similarity">
    <text evidence="2 11 12">Belongs to the ATPase A chain family.</text>
</comment>
<accession>A0ABY8C9J1</accession>
<evidence type="ECO:0000256" key="1">
    <source>
        <dbReference type="ARBA" id="ARBA00004141"/>
    </source>
</evidence>
<gene>
    <name evidence="11 13" type="primary">atpB</name>
    <name evidence="13" type="ORF">NR989_11490</name>
</gene>
<evidence type="ECO:0000256" key="4">
    <source>
        <dbReference type="ARBA" id="ARBA00022547"/>
    </source>
</evidence>
<feature type="transmembrane region" description="Helical" evidence="11">
    <location>
        <begin position="100"/>
        <end position="118"/>
    </location>
</feature>
<dbReference type="Gene3D" id="1.20.120.220">
    <property type="entry name" value="ATP synthase, F0 complex, subunit A"/>
    <property type="match status" value="1"/>
</dbReference>
<dbReference type="EMBL" id="CP102381">
    <property type="protein sequence ID" value="WEJ62620.1"/>
    <property type="molecule type" value="Genomic_DNA"/>
</dbReference>
<keyword evidence="14" id="KW-1185">Reference proteome</keyword>
<keyword evidence="11" id="KW-1003">Cell membrane</keyword>
<evidence type="ECO:0000256" key="6">
    <source>
        <dbReference type="ARBA" id="ARBA00022781"/>
    </source>
</evidence>
<keyword evidence="9 11" id="KW-0472">Membrane</keyword>
<keyword evidence="6 11" id="KW-0375">Hydrogen ion transport</keyword>
<dbReference type="NCBIfam" id="TIGR01131">
    <property type="entry name" value="ATP_synt_6_or_A"/>
    <property type="match status" value="1"/>
</dbReference>
<dbReference type="PANTHER" id="PTHR42823">
    <property type="entry name" value="ATP SYNTHASE SUBUNIT A, CHLOROPLASTIC"/>
    <property type="match status" value="1"/>
</dbReference>
<dbReference type="PROSITE" id="PS00449">
    <property type="entry name" value="ATPASE_A"/>
    <property type="match status" value="1"/>
</dbReference>
<dbReference type="RefSeq" id="WP_275594877.1">
    <property type="nucleotide sequence ID" value="NZ_CP102381.1"/>
</dbReference>
<protein>
    <recommendedName>
        <fullName evidence="11 12">ATP synthase subunit a</fullName>
    </recommendedName>
    <alternativeName>
        <fullName evidence="11">ATP synthase F0 sector subunit a</fullName>
    </alternativeName>
    <alternativeName>
        <fullName evidence="11">F-ATPase subunit 6</fullName>
    </alternativeName>
</protein>
<feature type="transmembrane region" description="Helical" evidence="11">
    <location>
        <begin position="38"/>
        <end position="61"/>
    </location>
</feature>
<evidence type="ECO:0000256" key="2">
    <source>
        <dbReference type="ARBA" id="ARBA00006810"/>
    </source>
</evidence>
<keyword evidence="5 11" id="KW-0812">Transmembrane</keyword>
<dbReference type="CDD" id="cd00310">
    <property type="entry name" value="ATP-synt_Fo_a_6"/>
    <property type="match status" value="1"/>
</dbReference>
<evidence type="ECO:0000313" key="14">
    <source>
        <dbReference type="Proteomes" id="UP001222275"/>
    </source>
</evidence>
<feature type="transmembrane region" description="Helical" evidence="11">
    <location>
        <begin position="149"/>
        <end position="168"/>
    </location>
</feature>
<dbReference type="InterPro" id="IPR045082">
    <property type="entry name" value="ATP_syn_F0_a_bact/chloroplast"/>
</dbReference>
<comment type="function">
    <text evidence="11 12">Key component of the proton channel; it plays a direct role in the translocation of protons across the membrane.</text>
</comment>
<dbReference type="InterPro" id="IPR000568">
    <property type="entry name" value="ATP_synth_F0_asu"/>
</dbReference>
<evidence type="ECO:0000256" key="9">
    <source>
        <dbReference type="ARBA" id="ARBA00023136"/>
    </source>
</evidence>
<dbReference type="HAMAP" id="MF_01393">
    <property type="entry name" value="ATP_synth_a_bact"/>
    <property type="match status" value="1"/>
</dbReference>
<comment type="subcellular location">
    <subcellularLocation>
        <location evidence="11 12">Cell membrane</location>
        <topology evidence="11 12">Multi-pass membrane protein</topology>
    </subcellularLocation>
    <subcellularLocation>
        <location evidence="1">Membrane</location>
        <topology evidence="1">Multi-pass membrane protein</topology>
    </subcellularLocation>
</comment>
<evidence type="ECO:0000256" key="8">
    <source>
        <dbReference type="ARBA" id="ARBA00023065"/>
    </source>
</evidence>
<dbReference type="InterPro" id="IPR023011">
    <property type="entry name" value="ATP_synth_F0_asu_AS"/>
</dbReference>
<feature type="transmembrane region" description="Helical" evidence="11">
    <location>
        <begin position="254"/>
        <end position="278"/>
    </location>
</feature>
<evidence type="ECO:0000256" key="10">
    <source>
        <dbReference type="ARBA" id="ARBA00023310"/>
    </source>
</evidence>
<dbReference type="InterPro" id="IPR035908">
    <property type="entry name" value="F0_ATP_A_sf"/>
</dbReference>
<keyword evidence="10 11" id="KW-0066">ATP synthesis</keyword>
<keyword evidence="3 11" id="KW-0813">Transport</keyword>
<reference evidence="13 14" key="1">
    <citation type="submission" date="2022-06" db="EMBL/GenBank/DDBJ databases">
        <title>Thiomicrohabdus sp. nov, an obligately chemolithoautotrophic, sulfur-oxidizing bacterium isolated from beach of Guanyin Mountain. Amoy.</title>
        <authorList>
            <person name="Zhu H."/>
        </authorList>
    </citation>
    <scope>NUCLEOTIDE SEQUENCE [LARGE SCALE GENOMIC DNA]</scope>
    <source>
        <strain evidence="13 14">XGS-01</strain>
    </source>
</reference>
<dbReference type="Proteomes" id="UP001222275">
    <property type="component" value="Chromosome"/>
</dbReference>
<name>A0ABY8C9J1_9GAMM</name>
<organism evidence="13 14">
    <name type="scientific">Thiomicrorhabdus lithotrophica</name>
    <dbReference type="NCBI Taxonomy" id="2949997"/>
    <lineage>
        <taxon>Bacteria</taxon>
        <taxon>Pseudomonadati</taxon>
        <taxon>Pseudomonadota</taxon>
        <taxon>Gammaproteobacteria</taxon>
        <taxon>Thiotrichales</taxon>
        <taxon>Piscirickettsiaceae</taxon>
        <taxon>Thiomicrorhabdus</taxon>
    </lineage>
</organism>
<evidence type="ECO:0000313" key="13">
    <source>
        <dbReference type="EMBL" id="WEJ62620.1"/>
    </source>
</evidence>
<keyword evidence="4 11" id="KW-0138">CF(0)</keyword>
<dbReference type="PANTHER" id="PTHR42823:SF3">
    <property type="entry name" value="ATP SYNTHASE SUBUNIT A, CHLOROPLASTIC"/>
    <property type="match status" value="1"/>
</dbReference>
<evidence type="ECO:0000256" key="12">
    <source>
        <dbReference type="RuleBase" id="RU000483"/>
    </source>
</evidence>
<sequence length="284" mass="31443">MAAEKMGTVEYIQHHLTNNTLALNAEAQEAIDKGQMTFWALNLDTIAISFLLGALIVFVAARLGKQLETGTPGGFQNFVESILDFVATNVRDAFPGHNPLIAPLALTIFIWVWLMNFMDLIPVDLLPLLFQLVTGDSHAYLKVVPTTDLNTTLGMALIVFALILYYNIKIKGVWGFTKMFLFHPFGKFFVPVNIVMTFIEEVSKPLSLALRLFGNMFAGELVFLLIALIGGTLAVGAAALFWAPLQVLLDLGWLIFHLLVITLQAFIFMVLTIVYLGMAHDEGH</sequence>
<feature type="transmembrane region" description="Helical" evidence="11">
    <location>
        <begin position="219"/>
        <end position="242"/>
    </location>
</feature>